<name>A0A914QB76_9BILA</name>
<dbReference type="PANTHER" id="PTHR32170:SF3">
    <property type="entry name" value="PROTEASOME ACTIVATOR COMPLEX SUBUNIT 4"/>
    <property type="match status" value="1"/>
</dbReference>
<dbReference type="AlphaFoldDB" id="A0A914QB76"/>
<dbReference type="PANTHER" id="PTHR32170">
    <property type="entry name" value="PROTEASOME ACTIVATOR COMPLEX SUBUNIT 4"/>
    <property type="match status" value="1"/>
</dbReference>
<evidence type="ECO:0000313" key="2">
    <source>
        <dbReference type="Proteomes" id="UP000887578"/>
    </source>
</evidence>
<dbReference type="Pfam" id="PF23096">
    <property type="entry name" value="HEAT_PSME4"/>
    <property type="match status" value="1"/>
</dbReference>
<dbReference type="GO" id="GO:0070628">
    <property type="term" value="F:proteasome binding"/>
    <property type="evidence" value="ECO:0007669"/>
    <property type="project" value="InterPro"/>
</dbReference>
<dbReference type="InterPro" id="IPR035309">
    <property type="entry name" value="PSME4"/>
</dbReference>
<organism evidence="2 3">
    <name type="scientific">Panagrolaimus davidi</name>
    <dbReference type="NCBI Taxonomy" id="227884"/>
    <lineage>
        <taxon>Eukaryota</taxon>
        <taxon>Metazoa</taxon>
        <taxon>Ecdysozoa</taxon>
        <taxon>Nematoda</taxon>
        <taxon>Chromadorea</taxon>
        <taxon>Rhabditida</taxon>
        <taxon>Tylenchina</taxon>
        <taxon>Panagrolaimomorpha</taxon>
        <taxon>Panagrolaimoidea</taxon>
        <taxon>Panagrolaimidae</taxon>
        <taxon>Panagrolaimus</taxon>
    </lineage>
</organism>
<protein>
    <recommendedName>
        <fullName evidence="1">Proteasome activator complex subunit 4-like HEAT repeat-like domain-containing protein</fullName>
    </recommendedName>
</protein>
<dbReference type="GO" id="GO:0016504">
    <property type="term" value="F:peptidase activator activity"/>
    <property type="evidence" value="ECO:0007669"/>
    <property type="project" value="InterPro"/>
</dbReference>
<accession>A0A914QB76</accession>
<proteinExistence type="predicted"/>
<reference evidence="3" key="1">
    <citation type="submission" date="2022-11" db="UniProtKB">
        <authorList>
            <consortium name="WormBaseParasite"/>
        </authorList>
    </citation>
    <scope>IDENTIFICATION</scope>
</reference>
<evidence type="ECO:0000259" key="1">
    <source>
        <dbReference type="Pfam" id="PF23096"/>
    </source>
</evidence>
<dbReference type="InterPro" id="IPR055455">
    <property type="entry name" value="HEAT_PSME4"/>
</dbReference>
<keyword evidence="2" id="KW-1185">Reference proteome</keyword>
<feature type="domain" description="Proteasome activator complex subunit 4-like HEAT repeat-like" evidence="1">
    <location>
        <begin position="37"/>
        <end position="277"/>
    </location>
</feature>
<evidence type="ECO:0000313" key="3">
    <source>
        <dbReference type="WBParaSite" id="PDA_v2.g24422.t1"/>
    </source>
</evidence>
<dbReference type="GO" id="GO:0005829">
    <property type="term" value="C:cytosol"/>
    <property type="evidence" value="ECO:0007669"/>
    <property type="project" value="TreeGrafter"/>
</dbReference>
<dbReference type="WBParaSite" id="PDA_v2.g24422.t1">
    <property type="protein sequence ID" value="PDA_v2.g24422.t1"/>
    <property type="gene ID" value="PDA_v2.g24422"/>
</dbReference>
<dbReference type="GO" id="GO:0010499">
    <property type="term" value="P:proteasomal ubiquitin-independent protein catabolic process"/>
    <property type="evidence" value="ECO:0007669"/>
    <property type="project" value="TreeGrafter"/>
</dbReference>
<sequence length="281" mass="32905">MSLYSTCIDSSLHWRHIDMAQSLLTLLFRRDLTVPDDIVVLFCRLLISETVRTRKSALTVITSWQKIVKIKAVKQLYPLRQIVPNTSPGAKWPIKYGIRKDNCQLIEDMQTIPQTPEEYNSTSYFTKWHIGWNTWPAEFKALAPPKNQKAANRSPDEFDPLEKKIYAIFFEPNFMDKLIKFYSLEEKKGNDSFVEMNYQLFYRCFRNFGFTFFPLVQPHLDKLIASKKEGEQRLASEIVSGLILASKLWTYDKVHTIVQWLRPRLTKCFETMTDESGLSIL</sequence>
<dbReference type="GO" id="GO:0005634">
    <property type="term" value="C:nucleus"/>
    <property type="evidence" value="ECO:0007669"/>
    <property type="project" value="TreeGrafter"/>
</dbReference>
<dbReference type="Proteomes" id="UP000887578">
    <property type="component" value="Unplaced"/>
</dbReference>